<dbReference type="InterPro" id="IPR044638">
    <property type="entry name" value="ALDH7A1-like"/>
</dbReference>
<evidence type="ECO:0000259" key="4">
    <source>
        <dbReference type="Pfam" id="PF00171"/>
    </source>
</evidence>
<keyword evidence="6" id="KW-1185">Reference proteome</keyword>
<dbReference type="SUPFAM" id="SSF53720">
    <property type="entry name" value="ALDH-like"/>
    <property type="match status" value="1"/>
</dbReference>
<dbReference type="InterPro" id="IPR016161">
    <property type="entry name" value="Ald_DH/histidinol_DH"/>
</dbReference>
<dbReference type="PANTHER" id="PTHR43521:SF1">
    <property type="entry name" value="ALPHA-AMINOADIPIC SEMIALDEHYDE DEHYDROGENASE"/>
    <property type="match status" value="1"/>
</dbReference>
<keyword evidence="3" id="KW-0520">NAD</keyword>
<dbReference type="InterPro" id="IPR015590">
    <property type="entry name" value="Aldehyde_DH_dom"/>
</dbReference>
<protein>
    <recommendedName>
        <fullName evidence="4">Aldehyde dehydrogenase domain-containing protein</fullName>
    </recommendedName>
</protein>
<dbReference type="Gene3D" id="3.40.605.10">
    <property type="entry name" value="Aldehyde Dehydrogenase, Chain A, domain 1"/>
    <property type="match status" value="1"/>
</dbReference>
<proteinExistence type="inferred from homology"/>
<dbReference type="Proteomes" id="UP000663828">
    <property type="component" value="Unassembled WGS sequence"/>
</dbReference>
<dbReference type="EMBL" id="CAJNOR010010953">
    <property type="protein sequence ID" value="CAF1657971.1"/>
    <property type="molecule type" value="Genomic_DNA"/>
</dbReference>
<feature type="domain" description="Aldehyde dehydrogenase" evidence="4">
    <location>
        <begin position="40"/>
        <end position="108"/>
    </location>
</feature>
<evidence type="ECO:0000313" key="5">
    <source>
        <dbReference type="EMBL" id="CAF1657971.1"/>
    </source>
</evidence>
<evidence type="ECO:0000313" key="6">
    <source>
        <dbReference type="Proteomes" id="UP000663828"/>
    </source>
</evidence>
<keyword evidence="2" id="KW-0560">Oxidoreductase</keyword>
<accession>A0A816F8N8</accession>
<dbReference type="InterPro" id="IPR016162">
    <property type="entry name" value="Ald_DH_N"/>
</dbReference>
<dbReference type="GO" id="GO:0004029">
    <property type="term" value="F:aldehyde dehydrogenase (NAD+) activity"/>
    <property type="evidence" value="ECO:0007669"/>
    <property type="project" value="InterPro"/>
</dbReference>
<evidence type="ECO:0000256" key="3">
    <source>
        <dbReference type="ARBA" id="ARBA00023027"/>
    </source>
</evidence>
<evidence type="ECO:0000256" key="2">
    <source>
        <dbReference type="ARBA" id="ARBA00023002"/>
    </source>
</evidence>
<evidence type="ECO:0000256" key="1">
    <source>
        <dbReference type="ARBA" id="ARBA00009986"/>
    </source>
</evidence>
<dbReference type="Pfam" id="PF00171">
    <property type="entry name" value="Aldedh"/>
    <property type="match status" value="1"/>
</dbReference>
<dbReference type="AlphaFoldDB" id="A0A816F8N8"/>
<sequence>MASTQSSKYLISNSAYKPFLQELGLEEENLGVFDGKWFASGEAIDSINPSTNEPIARVRQGTVEDYNRIVESSSKAFQMWMNVPAPKRGDIVRQIGDELRKNLQPLGKLV</sequence>
<comment type="similarity">
    <text evidence="1">Belongs to the aldehyde dehydrogenase family.</text>
</comment>
<organism evidence="5 6">
    <name type="scientific">Adineta ricciae</name>
    <name type="common">Rotifer</name>
    <dbReference type="NCBI Taxonomy" id="249248"/>
    <lineage>
        <taxon>Eukaryota</taxon>
        <taxon>Metazoa</taxon>
        <taxon>Spiralia</taxon>
        <taxon>Gnathifera</taxon>
        <taxon>Rotifera</taxon>
        <taxon>Eurotatoria</taxon>
        <taxon>Bdelloidea</taxon>
        <taxon>Adinetida</taxon>
        <taxon>Adinetidae</taxon>
        <taxon>Adineta</taxon>
    </lineage>
</organism>
<name>A0A816F8N8_ADIRI</name>
<dbReference type="PANTHER" id="PTHR43521">
    <property type="entry name" value="ALPHA-AMINOADIPIC SEMIALDEHYDE DEHYDROGENASE"/>
    <property type="match status" value="1"/>
</dbReference>
<comment type="caution">
    <text evidence="5">The sequence shown here is derived from an EMBL/GenBank/DDBJ whole genome shotgun (WGS) entry which is preliminary data.</text>
</comment>
<gene>
    <name evidence="5" type="ORF">XAT740_LOCUS56281</name>
</gene>
<reference evidence="5" key="1">
    <citation type="submission" date="2021-02" db="EMBL/GenBank/DDBJ databases">
        <authorList>
            <person name="Nowell W R."/>
        </authorList>
    </citation>
    <scope>NUCLEOTIDE SEQUENCE</scope>
</reference>